<protein>
    <recommendedName>
        <fullName evidence="7">Efficient mitochondria targeting-associated protein 19</fullName>
    </recommendedName>
</protein>
<sequence length="174" mass="20185">MATPTSLLKRPLDLVYFIYFFTHIPVTLAIDFQVFYPPHLVPQALKDALVMYIRDYKDPFMGANPPLFWFMSFMYSELFFQFIFFFIACFGLWKDSLRCRIGLCIYGSHVATTVLASLFEVLLNPAHALTSTERYTLSAFYFPYFIIPVVMVIDSYFKLSALVTKVTGQLKKVD</sequence>
<evidence type="ECO:0000313" key="10">
    <source>
        <dbReference type="Proteomes" id="UP000078561"/>
    </source>
</evidence>
<dbReference type="AlphaFoldDB" id="A0A163MEL4"/>
<proteinExistence type="inferred from homology"/>
<keyword evidence="10" id="KW-1185">Reference proteome</keyword>
<dbReference type="OMA" id="EFKDPMV"/>
<dbReference type="InterPro" id="IPR033118">
    <property type="entry name" value="EXPERA"/>
</dbReference>
<evidence type="ECO:0000256" key="3">
    <source>
        <dbReference type="ARBA" id="ARBA00022692"/>
    </source>
</evidence>
<name>A0A163MEL4_ABSGL</name>
<gene>
    <name evidence="9" type="primary">ABSGL_10009.1 scaffold 11783</name>
</gene>
<evidence type="ECO:0000256" key="6">
    <source>
        <dbReference type="ARBA" id="ARBA00023136"/>
    </source>
</evidence>
<dbReference type="GO" id="GO:0005789">
    <property type="term" value="C:endoplasmic reticulum membrane"/>
    <property type="evidence" value="ECO:0007669"/>
    <property type="project" value="UniProtKB-SubCell"/>
</dbReference>
<evidence type="ECO:0000256" key="1">
    <source>
        <dbReference type="ARBA" id="ARBA00004477"/>
    </source>
</evidence>
<evidence type="ECO:0000313" key="9">
    <source>
        <dbReference type="EMBL" id="SAM04149.1"/>
    </source>
</evidence>
<dbReference type="PIRSF" id="PIRSF031032">
    <property type="entry name" value="TMP_97_prd"/>
    <property type="match status" value="1"/>
</dbReference>
<dbReference type="InParanoid" id="A0A163MEL4"/>
<comment type="subcellular location">
    <subcellularLocation>
        <location evidence="1">Endoplasmic reticulum membrane</location>
        <topology evidence="1">Multi-pass membrane protein</topology>
    </subcellularLocation>
</comment>
<organism evidence="9">
    <name type="scientific">Absidia glauca</name>
    <name type="common">Pin mould</name>
    <dbReference type="NCBI Taxonomy" id="4829"/>
    <lineage>
        <taxon>Eukaryota</taxon>
        <taxon>Fungi</taxon>
        <taxon>Fungi incertae sedis</taxon>
        <taxon>Mucoromycota</taxon>
        <taxon>Mucoromycotina</taxon>
        <taxon>Mucoromycetes</taxon>
        <taxon>Mucorales</taxon>
        <taxon>Cunninghamellaceae</taxon>
        <taxon>Absidia</taxon>
    </lineage>
</organism>
<accession>A0A163MEL4</accession>
<dbReference type="Pfam" id="PF05241">
    <property type="entry name" value="EBP"/>
    <property type="match status" value="1"/>
</dbReference>
<keyword evidence="6 7" id="KW-0472">Membrane</keyword>
<keyword evidence="3 7" id="KW-0812">Transmembrane</keyword>
<dbReference type="OrthoDB" id="433124at2759"/>
<reference evidence="9" key="1">
    <citation type="submission" date="2016-04" db="EMBL/GenBank/DDBJ databases">
        <authorList>
            <person name="Evans L.H."/>
            <person name="Alamgir A."/>
            <person name="Owens N."/>
            <person name="Weber N.D."/>
            <person name="Virtaneva K."/>
            <person name="Barbian K."/>
            <person name="Babar A."/>
            <person name="Rosenke K."/>
        </authorList>
    </citation>
    <scope>NUCLEOTIDE SEQUENCE [LARGE SCALE GENOMIC DNA]</scope>
    <source>
        <strain evidence="9">CBS 101.48</strain>
    </source>
</reference>
<dbReference type="PANTHER" id="PTHR31204">
    <property type="entry name" value="SIGMA INTRACELLULAR RECEPTOR 2"/>
    <property type="match status" value="1"/>
</dbReference>
<dbReference type="PANTHER" id="PTHR31204:SF1">
    <property type="entry name" value="SIGMA INTRACELLULAR RECEPTOR 2"/>
    <property type="match status" value="1"/>
</dbReference>
<dbReference type="STRING" id="4829.A0A163MEL4"/>
<evidence type="ECO:0000259" key="8">
    <source>
        <dbReference type="PROSITE" id="PS51751"/>
    </source>
</evidence>
<evidence type="ECO:0000256" key="2">
    <source>
        <dbReference type="ARBA" id="ARBA00009096"/>
    </source>
</evidence>
<dbReference type="PROSITE" id="PS51751">
    <property type="entry name" value="EXPERA"/>
    <property type="match status" value="1"/>
</dbReference>
<feature type="transmembrane region" description="Helical" evidence="7">
    <location>
        <begin position="100"/>
        <end position="119"/>
    </location>
</feature>
<feature type="domain" description="EXPERA" evidence="8">
    <location>
        <begin position="12"/>
        <end position="152"/>
    </location>
</feature>
<dbReference type="InterPro" id="IPR016964">
    <property type="entry name" value="Sigma2_recept"/>
</dbReference>
<dbReference type="Proteomes" id="UP000078561">
    <property type="component" value="Unassembled WGS sequence"/>
</dbReference>
<evidence type="ECO:0000256" key="7">
    <source>
        <dbReference type="PIRNR" id="PIRNR031032"/>
    </source>
</evidence>
<evidence type="ECO:0000256" key="4">
    <source>
        <dbReference type="ARBA" id="ARBA00022824"/>
    </source>
</evidence>
<keyword evidence="4 7" id="KW-0256">Endoplasmic reticulum</keyword>
<comment type="similarity">
    <text evidence="2">Belongs to the TMEM97/sigma-2 receptor family.</text>
</comment>
<dbReference type="EMBL" id="LT554349">
    <property type="protein sequence ID" value="SAM04149.1"/>
    <property type="molecule type" value="Genomic_DNA"/>
</dbReference>
<feature type="transmembrane region" description="Helical" evidence="7">
    <location>
        <begin position="67"/>
        <end position="93"/>
    </location>
</feature>
<dbReference type="InterPro" id="IPR051987">
    <property type="entry name" value="Sigma-2_receptor-like"/>
</dbReference>
<feature type="transmembrane region" description="Helical" evidence="7">
    <location>
        <begin position="12"/>
        <end position="36"/>
    </location>
</feature>
<evidence type="ECO:0000256" key="5">
    <source>
        <dbReference type="ARBA" id="ARBA00022989"/>
    </source>
</evidence>
<keyword evidence="5 7" id="KW-1133">Transmembrane helix</keyword>
<feature type="transmembrane region" description="Helical" evidence="7">
    <location>
        <begin position="139"/>
        <end position="157"/>
    </location>
</feature>
<dbReference type="FunCoup" id="A0A163MEL4">
    <property type="interactions" value="194"/>
</dbReference>